<name>A0A154PIV7_DUFNO</name>
<evidence type="ECO:0000256" key="2">
    <source>
        <dbReference type="ARBA" id="ARBA00006459"/>
    </source>
</evidence>
<feature type="disulfide bond" evidence="15">
    <location>
        <begin position="686"/>
        <end position="694"/>
    </location>
</feature>
<keyword evidence="10 17" id="KW-0472">Membrane</keyword>
<feature type="transmembrane region" description="Helical" evidence="17">
    <location>
        <begin position="77"/>
        <end position="98"/>
    </location>
</feature>
<feature type="binding site" evidence="14">
    <location>
        <position position="939"/>
    </location>
    <ligand>
        <name>Na(+)</name>
        <dbReference type="ChEBI" id="CHEBI:29101"/>
        <label>1</label>
    </ligand>
</feature>
<evidence type="ECO:0000256" key="4">
    <source>
        <dbReference type="ARBA" id="ARBA00022692"/>
    </source>
</evidence>
<feature type="transmembrane region" description="Helical" evidence="17">
    <location>
        <begin position="964"/>
        <end position="984"/>
    </location>
</feature>
<dbReference type="InterPro" id="IPR037272">
    <property type="entry name" value="SNS_sf"/>
</dbReference>
<evidence type="ECO:0000256" key="10">
    <source>
        <dbReference type="ARBA" id="ARBA00023136"/>
    </source>
</evidence>
<feature type="transmembrane region" description="Helical" evidence="17">
    <location>
        <begin position="171"/>
        <end position="189"/>
    </location>
</feature>
<keyword evidence="12" id="KW-0739">Sodium transport</keyword>
<evidence type="ECO:0000256" key="12">
    <source>
        <dbReference type="ARBA" id="ARBA00023201"/>
    </source>
</evidence>
<evidence type="ECO:0000256" key="16">
    <source>
        <dbReference type="RuleBase" id="RU003732"/>
    </source>
</evidence>
<feature type="transmembrane region" description="Helical" evidence="17">
    <location>
        <begin position="787"/>
        <end position="809"/>
    </location>
</feature>
<keyword evidence="3 16" id="KW-0813">Transport</keyword>
<dbReference type="GO" id="GO:0005283">
    <property type="term" value="F:amino acid:sodium symporter activity"/>
    <property type="evidence" value="ECO:0007669"/>
    <property type="project" value="TreeGrafter"/>
</dbReference>
<dbReference type="GO" id="GO:0015179">
    <property type="term" value="F:L-amino acid transmembrane transporter activity"/>
    <property type="evidence" value="ECO:0007669"/>
    <property type="project" value="TreeGrafter"/>
</dbReference>
<reference evidence="18 19" key="1">
    <citation type="submission" date="2015-07" db="EMBL/GenBank/DDBJ databases">
        <title>The genome of Dufourea novaeangliae.</title>
        <authorList>
            <person name="Pan H."/>
            <person name="Kapheim K."/>
        </authorList>
    </citation>
    <scope>NUCLEOTIDE SEQUENCE [LARGE SCALE GENOMIC DNA]</scope>
    <source>
        <strain evidence="18">0120121106</strain>
        <tissue evidence="18">Whole body</tissue>
    </source>
</reference>
<evidence type="ECO:0000256" key="13">
    <source>
        <dbReference type="ARBA" id="ARBA00037785"/>
    </source>
</evidence>
<dbReference type="PROSITE" id="PS00610">
    <property type="entry name" value="NA_NEUROTRAN_SYMP_1"/>
    <property type="match status" value="2"/>
</dbReference>
<evidence type="ECO:0000256" key="6">
    <source>
        <dbReference type="ARBA" id="ARBA00022970"/>
    </source>
</evidence>
<feature type="transmembrane region" description="Helical" evidence="17">
    <location>
        <begin position="452"/>
        <end position="472"/>
    </location>
</feature>
<keyword evidence="11" id="KW-0325">Glycoprotein</keyword>
<keyword evidence="15" id="KW-1015">Disulfide bond</keyword>
<feature type="transmembrane region" description="Helical" evidence="17">
    <location>
        <begin position="25"/>
        <end position="46"/>
    </location>
</feature>
<keyword evidence="8 14" id="KW-0915">Sodium</keyword>
<evidence type="ECO:0000256" key="7">
    <source>
        <dbReference type="ARBA" id="ARBA00022989"/>
    </source>
</evidence>
<gene>
    <name evidence="18" type="ORF">WN55_03649</name>
</gene>
<keyword evidence="4 16" id="KW-0812">Transmembrane</keyword>
<evidence type="ECO:0000256" key="5">
    <source>
        <dbReference type="ARBA" id="ARBA00022847"/>
    </source>
</evidence>
<evidence type="ECO:0000256" key="1">
    <source>
        <dbReference type="ARBA" id="ARBA00004141"/>
    </source>
</evidence>
<protein>
    <recommendedName>
        <fullName evidence="16">Transporter</fullName>
    </recommendedName>
</protein>
<evidence type="ECO:0000313" key="19">
    <source>
        <dbReference type="Proteomes" id="UP000076502"/>
    </source>
</evidence>
<evidence type="ECO:0000256" key="3">
    <source>
        <dbReference type="ARBA" id="ARBA00022448"/>
    </source>
</evidence>
<dbReference type="OrthoDB" id="6581954at2759"/>
<dbReference type="Proteomes" id="UP000076502">
    <property type="component" value="Unassembled WGS sequence"/>
</dbReference>
<feature type="transmembrane region" description="Helical" evidence="17">
    <location>
        <begin position="1139"/>
        <end position="1160"/>
    </location>
</feature>
<evidence type="ECO:0000256" key="14">
    <source>
        <dbReference type="PIRSR" id="PIRSR600175-1"/>
    </source>
</evidence>
<feature type="transmembrane region" description="Helical" evidence="17">
    <location>
        <begin position="243"/>
        <end position="267"/>
    </location>
</feature>
<comment type="subcellular location">
    <subcellularLocation>
        <location evidence="1">Membrane</location>
        <topology evidence="1">Multi-pass membrane protein</topology>
    </subcellularLocation>
</comment>
<proteinExistence type="inferred from homology"/>
<keyword evidence="9" id="KW-0406">Ion transport</keyword>
<comment type="function">
    <text evidence="13">Unusual broad substrate spectrum amino acid:sodium cotransporter that promotes absorption of the D isomers of essential amino acids. Neutral amino acids are the preferred substrates, especially methionine and phenylalanine.</text>
</comment>
<feature type="transmembrane region" description="Helical" evidence="17">
    <location>
        <begin position="279"/>
        <end position="301"/>
    </location>
</feature>
<dbReference type="EMBL" id="KQ434931">
    <property type="protein sequence ID" value="KZC11811.1"/>
    <property type="molecule type" value="Genomic_DNA"/>
</dbReference>
<feature type="transmembrane region" description="Helical" evidence="17">
    <location>
        <begin position="410"/>
        <end position="432"/>
    </location>
</feature>
<dbReference type="STRING" id="178035.A0A154PIV7"/>
<sequence>MSCIAMSIGLGNVWRFPFTAYENGGGVFLIPYIIVLFVVGKPFYYLEMIMGQFCSRSSVKMWAAAPGFRGVGWAQMFSMLAVGTYYCSLMSVTLYYLIGSFQSKLPWSTCHEEWEGSCVDSGGSYNVSQRNGTVMISSAELYFREMLRLPFRKIVLKEKQTIDDGIGTPDWKLTICLLVSWLCIFAVLARGVKSSGKAAYFLALFPYVIMISLLIRAVTLDGAVNGIIFFIKPNWRKLFDANVWYAAVTQCFFSLSVCFGGVVMYSSYNDFRHNIYRDVIVVTTLDTFTSLMAGFTIFGILGNLAHELGTDDISNVVRGGTGLAFVSYPDAIAKFTVLPQLFSVLFFLMLYVLGIGSAIALAGAIVTIITDQFPNWKHFYVVLGTATFGFFGGTVYCTPGGQFILELVDYYGGSFIVFILATLEITGIFWVYGLENFVDDVEYMLKRRPSMYWRLCWAVITPVLLAVILVYTLATLRPLTYSGISYPDSAHVAGWSVCAFGALQVPFWFVYTIMSKRDSKLSEVRTIIYYQSFVHDEKDKGTIDVRQPATSNIPRHSMVSEDTEVTSDWNNSIEFLMSCIAMSIGFGNIWRFPFTAYENGGGVFLIPYVIVLFLVGKPFYYLEMIMGQFSTSSSIRVWNVSPAFVGVGWAQFCSNVALMTYYSSLMSLTLYFLIASFSAELPWSKCREEWGKYCVDSGKKLNVTGNGTIFDERTGETNVFRLLLTDEQYRSSAEYYFTKVVLQEKDSIDDGIGMPDWKLTLCLLGSWLSVILITFQGVKSSGKASYFLAIFPYIILISLLVRAATLDGAGNGILYFVTPKWSKLFDPTVWYAAVTQCFFSLSVCFGTIVNYSSHNDFKHNIYRDAMIVTSLDTVTSLIAGCTIFGILGNLAHEMGVSDIDKVVKSGAGLAFVSYPDAIAKFNVVPQLFAILFFVMMFVLGVGSIVGMVSSVVTALKEKLPNAKIWQIVLPVCLMGFAVSTVYVTPGGQFLLTLVDYYGTSFVVFILASFEITAVTWLYGIENFIDDLEFMLGRGTSSYWRICWFLVTPLILIVIFIYTVVTLSPLTYGGKGFPVSAHVAGAVILCFSVFQIPFWMMVQMMKNRRLPFKQDLILYKFFWLANDDFNSTGSKLRGLAAKNITADILAFSIICTILFLLAMLASNCEKESGRLYASAGIETVSVDFQENPCFVTSASSSTSNCFHACGDSILPLGSIPKRNFSDESFSRIRSSNRERIRSILRRSIFGVSGGGVQIHNSQSTQTEKLVDKINQTWLIRRTRSGQIYGKYPG</sequence>
<keyword evidence="14" id="KW-0479">Metal-binding</keyword>
<feature type="transmembrane region" description="Helical" evidence="17">
    <location>
        <begin position="492"/>
        <end position="511"/>
    </location>
</feature>
<dbReference type="InterPro" id="IPR000175">
    <property type="entry name" value="Na/ntran_symport"/>
</dbReference>
<dbReference type="PROSITE" id="PS50267">
    <property type="entry name" value="NA_NEUROTRAN_SYMP_3"/>
    <property type="match status" value="2"/>
</dbReference>
<evidence type="ECO:0000256" key="11">
    <source>
        <dbReference type="ARBA" id="ARBA00023180"/>
    </source>
</evidence>
<dbReference type="PROSITE" id="PS00754">
    <property type="entry name" value="NA_NEUROTRAN_SYMP_2"/>
    <property type="match status" value="2"/>
</dbReference>
<feature type="transmembrane region" description="Helical" evidence="17">
    <location>
        <begin position="381"/>
        <end position="404"/>
    </location>
</feature>
<organism evidence="18 19">
    <name type="scientific">Dufourea novaeangliae</name>
    <name type="common">Sweat bee</name>
    <dbReference type="NCBI Taxonomy" id="178035"/>
    <lineage>
        <taxon>Eukaryota</taxon>
        <taxon>Metazoa</taxon>
        <taxon>Ecdysozoa</taxon>
        <taxon>Arthropoda</taxon>
        <taxon>Hexapoda</taxon>
        <taxon>Insecta</taxon>
        <taxon>Pterygota</taxon>
        <taxon>Neoptera</taxon>
        <taxon>Endopterygota</taxon>
        <taxon>Hymenoptera</taxon>
        <taxon>Apocrita</taxon>
        <taxon>Aculeata</taxon>
        <taxon>Apoidea</taxon>
        <taxon>Anthophila</taxon>
        <taxon>Halictidae</taxon>
        <taxon>Rophitinae</taxon>
        <taxon>Dufourea</taxon>
    </lineage>
</organism>
<keyword evidence="7 17" id="KW-1133">Transmembrane helix</keyword>
<dbReference type="CDD" id="cd10324">
    <property type="entry name" value="SLC6sbd"/>
    <property type="match status" value="2"/>
</dbReference>
<dbReference type="PANTHER" id="PTHR11616">
    <property type="entry name" value="SODIUM/CHLORIDE DEPENDENT TRANSPORTER"/>
    <property type="match status" value="1"/>
</dbReference>
<evidence type="ECO:0000256" key="17">
    <source>
        <dbReference type="SAM" id="Phobius"/>
    </source>
</evidence>
<feature type="transmembrane region" description="Helical" evidence="17">
    <location>
        <begin position="865"/>
        <end position="887"/>
    </location>
</feature>
<evidence type="ECO:0000313" key="18">
    <source>
        <dbReference type="EMBL" id="KZC11811.1"/>
    </source>
</evidence>
<accession>A0A154PIV7</accession>
<feature type="binding site" evidence="14">
    <location>
        <position position="588"/>
    </location>
    <ligand>
        <name>Na(+)</name>
        <dbReference type="ChEBI" id="CHEBI:29101"/>
        <label>1</label>
    </ligand>
</feature>
<keyword evidence="19" id="KW-1185">Reference proteome</keyword>
<keyword evidence="6" id="KW-0029">Amino-acid transport</keyword>
<feature type="transmembrane region" description="Helical" evidence="17">
    <location>
        <begin position="1041"/>
        <end position="1062"/>
    </location>
</feature>
<comment type="similarity">
    <text evidence="2 16">Belongs to the sodium:neurotransmitter symporter (SNF) (TC 2.A.22) family.</text>
</comment>
<feature type="transmembrane region" description="Helical" evidence="17">
    <location>
        <begin position="829"/>
        <end position="853"/>
    </location>
</feature>
<feature type="transmembrane region" description="Helical" evidence="17">
    <location>
        <begin position="996"/>
        <end position="1020"/>
    </location>
</feature>
<evidence type="ECO:0000256" key="9">
    <source>
        <dbReference type="ARBA" id="ARBA00023065"/>
    </source>
</evidence>
<keyword evidence="5 16" id="KW-0769">Symport</keyword>
<dbReference type="PRINTS" id="PR00176">
    <property type="entry name" value="NANEUSMPORT"/>
</dbReference>
<evidence type="ECO:0000256" key="8">
    <source>
        <dbReference type="ARBA" id="ARBA00023053"/>
    </source>
</evidence>
<feature type="transmembrane region" description="Helical" evidence="17">
    <location>
        <begin position="602"/>
        <end position="622"/>
    </location>
</feature>
<dbReference type="Pfam" id="PF00209">
    <property type="entry name" value="SNF"/>
    <property type="match status" value="2"/>
</dbReference>
<dbReference type="GO" id="GO:0089718">
    <property type="term" value="P:amino acid import across plasma membrane"/>
    <property type="evidence" value="ECO:0007669"/>
    <property type="project" value="TreeGrafter"/>
</dbReference>
<feature type="binding site" evidence="14">
    <location>
        <position position="943"/>
    </location>
    <ligand>
        <name>Na(+)</name>
        <dbReference type="ChEBI" id="CHEBI:29101"/>
        <label>1</label>
    </ligand>
</feature>
<feature type="transmembrane region" description="Helical" evidence="17">
    <location>
        <begin position="201"/>
        <end position="231"/>
    </location>
</feature>
<dbReference type="PANTHER" id="PTHR11616:SF321">
    <property type="entry name" value="SODIUM-DEPENDENT NUTRIENT AMINO ACID TRANSPORTER 1-RELATED"/>
    <property type="match status" value="1"/>
</dbReference>
<feature type="transmembrane region" description="Helical" evidence="17">
    <location>
        <begin position="1074"/>
        <end position="1097"/>
    </location>
</feature>
<dbReference type="GO" id="GO:0005886">
    <property type="term" value="C:plasma membrane"/>
    <property type="evidence" value="ECO:0007669"/>
    <property type="project" value="TreeGrafter"/>
</dbReference>
<dbReference type="GO" id="GO:0046872">
    <property type="term" value="F:metal ion binding"/>
    <property type="evidence" value="ECO:0007669"/>
    <property type="project" value="UniProtKB-KW"/>
</dbReference>
<feature type="transmembrane region" description="Helical" evidence="17">
    <location>
        <begin position="927"/>
        <end position="952"/>
    </location>
</feature>
<feature type="transmembrane region" description="Helical" evidence="17">
    <location>
        <begin position="344"/>
        <end position="369"/>
    </location>
</feature>
<evidence type="ECO:0000256" key="15">
    <source>
        <dbReference type="PIRSR" id="PIRSR600175-2"/>
    </source>
</evidence>
<feature type="binding site" evidence="14">
    <location>
        <position position="840"/>
    </location>
    <ligand>
        <name>Na(+)</name>
        <dbReference type="ChEBI" id="CHEBI:29101"/>
        <label>1</label>
    </ligand>
</feature>
<dbReference type="SUPFAM" id="SSF161070">
    <property type="entry name" value="SNF-like"/>
    <property type="match status" value="2"/>
</dbReference>